<dbReference type="EMBL" id="CM001486">
    <property type="protein sequence ID" value="EIV99869.1"/>
    <property type="molecule type" value="Genomic_DNA"/>
</dbReference>
<organism evidence="1 2">
    <name type="scientific">Thermoanaerobacter siderophilus SR4</name>
    <dbReference type="NCBI Taxonomy" id="880478"/>
    <lineage>
        <taxon>Bacteria</taxon>
        <taxon>Bacillati</taxon>
        <taxon>Bacillota</taxon>
        <taxon>Clostridia</taxon>
        <taxon>Thermoanaerobacterales</taxon>
        <taxon>Thermoanaerobacteraceae</taxon>
        <taxon>Thermoanaerobacter</taxon>
    </lineage>
</organism>
<reference evidence="1 2" key="1">
    <citation type="submission" date="2012-02" db="EMBL/GenBank/DDBJ databases">
        <title>Improved High-Quality Draft sequence of Thermoanaerobacter siderophilus SR4.</title>
        <authorList>
            <consortium name="US DOE Joint Genome Institute"/>
            <person name="Lucas S."/>
            <person name="Han J."/>
            <person name="Lapidus A."/>
            <person name="Cheng J.-F."/>
            <person name="Goodwin L."/>
            <person name="Pitluck S."/>
            <person name="Peters L."/>
            <person name="Detter J.C."/>
            <person name="Han C."/>
            <person name="Tapia R."/>
            <person name="Land M."/>
            <person name="Hauser L."/>
            <person name="Kyrpides N."/>
            <person name="Ivanova N."/>
            <person name="Pagani I."/>
            <person name="Hemme C."/>
            <person name="Woyke T."/>
        </authorList>
    </citation>
    <scope>NUCLEOTIDE SEQUENCE [LARGE SCALE GENOMIC DNA]</scope>
    <source>
        <strain evidence="1 2">SR4</strain>
    </source>
</reference>
<name>I8R389_9THEO</name>
<proteinExistence type="predicted"/>
<dbReference type="Proteomes" id="UP000005110">
    <property type="component" value="Chromosome"/>
</dbReference>
<evidence type="ECO:0000313" key="2">
    <source>
        <dbReference type="Proteomes" id="UP000005110"/>
    </source>
</evidence>
<dbReference type="AlphaFoldDB" id="I8R389"/>
<gene>
    <name evidence="1" type="ORF">ThesiDRAFT1_0874</name>
</gene>
<protein>
    <submittedName>
        <fullName evidence="1">Uncharacterized protein</fullName>
    </submittedName>
</protein>
<sequence>MEDYKGYFIKGEDEEKIYLHCWENVNNGHF</sequence>
<keyword evidence="2" id="KW-1185">Reference proteome</keyword>
<accession>I8R389</accession>
<dbReference type="HOGENOM" id="CLU_3405943_0_0_9"/>
<evidence type="ECO:0000313" key="1">
    <source>
        <dbReference type="EMBL" id="EIV99869.1"/>
    </source>
</evidence>